<evidence type="ECO:0000313" key="3">
    <source>
        <dbReference type="Proteomes" id="UP000807716"/>
    </source>
</evidence>
<dbReference type="AlphaFoldDB" id="A0A9P6U433"/>
<dbReference type="Proteomes" id="UP000807716">
    <property type="component" value="Unassembled WGS sequence"/>
</dbReference>
<name>A0A9P6U433_9FUNG</name>
<proteinExistence type="predicted"/>
<protein>
    <submittedName>
        <fullName evidence="2">Uncharacterized protein</fullName>
    </submittedName>
</protein>
<feature type="chain" id="PRO_5040334616" evidence="1">
    <location>
        <begin position="24"/>
        <end position="192"/>
    </location>
</feature>
<accession>A0A9P6U433</accession>
<keyword evidence="3" id="KW-1185">Reference proteome</keyword>
<evidence type="ECO:0000313" key="2">
    <source>
        <dbReference type="EMBL" id="KAG0259669.1"/>
    </source>
</evidence>
<organism evidence="2 3">
    <name type="scientific">Actinomortierella ambigua</name>
    <dbReference type="NCBI Taxonomy" id="1343610"/>
    <lineage>
        <taxon>Eukaryota</taxon>
        <taxon>Fungi</taxon>
        <taxon>Fungi incertae sedis</taxon>
        <taxon>Mucoromycota</taxon>
        <taxon>Mortierellomycotina</taxon>
        <taxon>Mortierellomycetes</taxon>
        <taxon>Mortierellales</taxon>
        <taxon>Mortierellaceae</taxon>
        <taxon>Actinomortierella</taxon>
    </lineage>
</organism>
<comment type="caution">
    <text evidence="2">The sequence shown here is derived from an EMBL/GenBank/DDBJ whole genome shotgun (WGS) entry which is preliminary data.</text>
</comment>
<gene>
    <name evidence="2" type="ORF">DFQ27_003953</name>
</gene>
<dbReference type="EMBL" id="JAAAJB010000276">
    <property type="protein sequence ID" value="KAG0259669.1"/>
    <property type="molecule type" value="Genomic_DNA"/>
</dbReference>
<reference evidence="2" key="1">
    <citation type="journal article" date="2020" name="Fungal Divers.">
        <title>Resolving the Mortierellaceae phylogeny through synthesis of multi-gene phylogenetics and phylogenomics.</title>
        <authorList>
            <person name="Vandepol N."/>
            <person name="Liber J."/>
            <person name="Desiro A."/>
            <person name="Na H."/>
            <person name="Kennedy M."/>
            <person name="Barry K."/>
            <person name="Grigoriev I.V."/>
            <person name="Miller A.N."/>
            <person name="O'Donnell K."/>
            <person name="Stajich J.E."/>
            <person name="Bonito G."/>
        </authorList>
    </citation>
    <scope>NUCLEOTIDE SEQUENCE</scope>
    <source>
        <strain evidence="2">BC1065</strain>
    </source>
</reference>
<feature type="signal peptide" evidence="1">
    <location>
        <begin position="1"/>
        <end position="23"/>
    </location>
</feature>
<sequence>MRFSLASFVVLAFASVWADVARAAAPTPECLRACDIAMAKRFEDLVRWYPDSKNLERLHHHSAMKLSLSSALLIALCTLAALTTTTEASLRVCTDKCEHKLSKDAERCIKKHPVTDSDGRLACNKAIVVVQNKCSKRCKDIWEPCFVKCANKAHRDFEPCILSHEDYKNPERIKCIKAVEAIWHQCYNRCAY</sequence>
<evidence type="ECO:0000256" key="1">
    <source>
        <dbReference type="SAM" id="SignalP"/>
    </source>
</evidence>
<keyword evidence="1" id="KW-0732">Signal</keyword>